<gene>
    <name evidence="1" type="ORF">PRZ48_006741</name>
</gene>
<proteinExistence type="predicted"/>
<keyword evidence="2" id="KW-1185">Reference proteome</keyword>
<sequence length="147" mass="16311">MITAMSGTIPNTDTHCDEAFLLSEAPDGTKPPSRGSGFDANHQIWLLKECTNNARVKAWTSNPASREDITIITFCPSYLTTWTQAQNTQTLQQLQSTTVPQGTSLQSVVDRYLAGTLIHEFTHMRSIFGNELKALYLSNNNWFTGIA</sequence>
<organism evidence="1 2">
    <name type="scientific">Zasmidium cellare</name>
    <name type="common">Wine cellar mold</name>
    <name type="synonym">Racodium cellare</name>
    <dbReference type="NCBI Taxonomy" id="395010"/>
    <lineage>
        <taxon>Eukaryota</taxon>
        <taxon>Fungi</taxon>
        <taxon>Dikarya</taxon>
        <taxon>Ascomycota</taxon>
        <taxon>Pezizomycotina</taxon>
        <taxon>Dothideomycetes</taxon>
        <taxon>Dothideomycetidae</taxon>
        <taxon>Mycosphaerellales</taxon>
        <taxon>Mycosphaerellaceae</taxon>
        <taxon>Zasmidium</taxon>
    </lineage>
</organism>
<reference evidence="1 2" key="1">
    <citation type="journal article" date="2023" name="G3 (Bethesda)">
        <title>A chromosome-level genome assembly of Zasmidium syzygii isolated from banana leaves.</title>
        <authorList>
            <person name="van Westerhoven A.C."/>
            <person name="Mehrabi R."/>
            <person name="Talebi R."/>
            <person name="Steentjes M.B.F."/>
            <person name="Corcolon B."/>
            <person name="Chong P.A."/>
            <person name="Kema G.H.J."/>
            <person name="Seidl M.F."/>
        </authorList>
    </citation>
    <scope>NUCLEOTIDE SEQUENCE [LARGE SCALE GENOMIC DNA]</scope>
    <source>
        <strain evidence="1 2">P124</strain>
    </source>
</reference>
<dbReference type="Proteomes" id="UP001305779">
    <property type="component" value="Unassembled WGS sequence"/>
</dbReference>
<name>A0ABR0EQ31_ZASCE</name>
<evidence type="ECO:0000313" key="2">
    <source>
        <dbReference type="Proteomes" id="UP001305779"/>
    </source>
</evidence>
<evidence type="ECO:0000313" key="1">
    <source>
        <dbReference type="EMBL" id="KAK4503313.1"/>
    </source>
</evidence>
<protein>
    <recommendedName>
        <fullName evidence="3">Lysine-specific metallo-endopeptidase domain-containing protein</fullName>
    </recommendedName>
</protein>
<comment type="caution">
    <text evidence="1">The sequence shown here is derived from an EMBL/GenBank/DDBJ whole genome shotgun (WGS) entry which is preliminary data.</text>
</comment>
<dbReference type="Gene3D" id="3.40.390.10">
    <property type="entry name" value="Collagenase (Catalytic Domain)"/>
    <property type="match status" value="1"/>
</dbReference>
<evidence type="ECO:0008006" key="3">
    <source>
        <dbReference type="Google" id="ProtNLM"/>
    </source>
</evidence>
<dbReference type="InterPro" id="IPR024079">
    <property type="entry name" value="MetalloPept_cat_dom_sf"/>
</dbReference>
<dbReference type="EMBL" id="JAXOVC010000004">
    <property type="protein sequence ID" value="KAK4503313.1"/>
    <property type="molecule type" value="Genomic_DNA"/>
</dbReference>
<accession>A0ABR0EQ31</accession>